<keyword evidence="2" id="KW-0479">Metal-binding</keyword>
<dbReference type="GO" id="GO:0005524">
    <property type="term" value="F:ATP binding"/>
    <property type="evidence" value="ECO:0007669"/>
    <property type="project" value="UniProtKB-UniRule"/>
</dbReference>
<reference evidence="9 10" key="2">
    <citation type="submission" date="2019-05" db="EMBL/GenBank/DDBJ databases">
        <title>Genome evolution of the obligate endosymbiont Buchnera aphidicola.</title>
        <authorList>
            <person name="Moran N.A."/>
        </authorList>
    </citation>
    <scope>NUCLEOTIDE SEQUENCE [LARGE SCALE GENOMIC DNA]</scope>
    <source>
        <strain evidence="9 10">Mst</strain>
    </source>
</reference>
<dbReference type="GO" id="GO:0005737">
    <property type="term" value="C:cytoplasm"/>
    <property type="evidence" value="ECO:0007669"/>
    <property type="project" value="TreeGrafter"/>
</dbReference>
<dbReference type="Gene3D" id="1.10.150.300">
    <property type="entry name" value="TGS-like domain"/>
    <property type="match status" value="1"/>
</dbReference>
<dbReference type="InterPro" id="IPR004396">
    <property type="entry name" value="ATPase_YchF/OLA1"/>
</dbReference>
<dbReference type="AlphaFoldDB" id="A0A4D6Y4C9"/>
<dbReference type="CDD" id="cd04867">
    <property type="entry name" value="TGS_YchF_OLA1"/>
    <property type="match status" value="1"/>
</dbReference>
<dbReference type="Gene3D" id="3.40.50.300">
    <property type="entry name" value="P-loop containing nucleotide triphosphate hydrolases"/>
    <property type="match status" value="1"/>
</dbReference>
<dbReference type="GO" id="GO:0016887">
    <property type="term" value="F:ATP hydrolysis activity"/>
    <property type="evidence" value="ECO:0007669"/>
    <property type="project" value="UniProtKB-UniRule"/>
</dbReference>
<dbReference type="PANTHER" id="PTHR23305">
    <property type="entry name" value="OBG GTPASE FAMILY"/>
    <property type="match status" value="1"/>
</dbReference>
<dbReference type="Pfam" id="PF06071">
    <property type="entry name" value="YchF-GTPase_C"/>
    <property type="match status" value="1"/>
</dbReference>
<protein>
    <recommendedName>
        <fullName evidence="6">Ribosome-binding ATPase YchF</fullName>
    </recommendedName>
</protein>
<dbReference type="Proteomes" id="UP000298673">
    <property type="component" value="Chromosome"/>
</dbReference>
<dbReference type="Gene3D" id="3.10.20.30">
    <property type="match status" value="1"/>
</dbReference>
<gene>
    <name evidence="6 9" type="primary">ychF</name>
    <name evidence="9" type="ORF">D9V75_00925</name>
</gene>
<evidence type="ECO:0000256" key="4">
    <source>
        <dbReference type="ARBA" id="ARBA00022840"/>
    </source>
</evidence>
<dbReference type="PRINTS" id="PR00326">
    <property type="entry name" value="GTP1OBG"/>
</dbReference>
<dbReference type="InterPro" id="IPR006073">
    <property type="entry name" value="GTP-bd"/>
</dbReference>
<dbReference type="InterPro" id="IPR031167">
    <property type="entry name" value="G_OBG"/>
</dbReference>
<dbReference type="InterPro" id="IPR004095">
    <property type="entry name" value="TGS"/>
</dbReference>
<dbReference type="SUPFAM" id="SSF81271">
    <property type="entry name" value="TGS-like"/>
    <property type="match status" value="1"/>
</dbReference>
<evidence type="ECO:0000259" key="8">
    <source>
        <dbReference type="PROSITE" id="PS51880"/>
    </source>
</evidence>
<feature type="domain" description="OBG-type G" evidence="7">
    <location>
        <begin position="3"/>
        <end position="255"/>
    </location>
</feature>
<evidence type="ECO:0000256" key="3">
    <source>
        <dbReference type="ARBA" id="ARBA00022741"/>
    </source>
</evidence>
<dbReference type="HAMAP" id="MF_00944">
    <property type="entry name" value="YchF_OLA1_ATPase"/>
    <property type="match status" value="1"/>
</dbReference>
<accession>A0A4D6Y4C9</accession>
<dbReference type="InterPro" id="IPR027417">
    <property type="entry name" value="P-loop_NTPase"/>
</dbReference>
<evidence type="ECO:0000256" key="1">
    <source>
        <dbReference type="ARBA" id="ARBA00001946"/>
    </source>
</evidence>
<dbReference type="SUPFAM" id="SSF52540">
    <property type="entry name" value="P-loop containing nucleoside triphosphate hydrolases"/>
    <property type="match status" value="1"/>
</dbReference>
<dbReference type="GO" id="GO:0046872">
    <property type="term" value="F:metal ion binding"/>
    <property type="evidence" value="ECO:0007669"/>
    <property type="project" value="UniProtKB-KW"/>
</dbReference>
<name>A0A4D6Y4C9_9GAMM</name>
<comment type="function">
    <text evidence="6">ATPase that binds to both the 70S ribosome and the 50S ribosomal subunit in a nucleotide-independent manner.</text>
</comment>
<dbReference type="NCBIfam" id="TIGR00092">
    <property type="entry name" value="redox-regulated ATPase YchF"/>
    <property type="match status" value="1"/>
</dbReference>
<organism evidence="9 10">
    <name type="scientific">Buchnera aphidicola</name>
    <name type="common">Muscaphis stroyani</name>
    <dbReference type="NCBI Taxonomy" id="1241869"/>
    <lineage>
        <taxon>Bacteria</taxon>
        <taxon>Pseudomonadati</taxon>
        <taxon>Pseudomonadota</taxon>
        <taxon>Gammaproteobacteria</taxon>
        <taxon>Enterobacterales</taxon>
        <taxon>Erwiniaceae</taxon>
        <taxon>Buchnera</taxon>
    </lineage>
</organism>
<dbReference type="EMBL" id="CP034861">
    <property type="protein sequence ID" value="QCI24282.1"/>
    <property type="molecule type" value="Genomic_DNA"/>
</dbReference>
<keyword evidence="5" id="KW-0460">Magnesium</keyword>
<dbReference type="InterPro" id="IPR023192">
    <property type="entry name" value="TGS-like_dom_sf"/>
</dbReference>
<proteinExistence type="inferred from homology"/>
<evidence type="ECO:0000256" key="5">
    <source>
        <dbReference type="ARBA" id="ARBA00022842"/>
    </source>
</evidence>
<dbReference type="InterPro" id="IPR012676">
    <property type="entry name" value="TGS-like"/>
</dbReference>
<evidence type="ECO:0000256" key="2">
    <source>
        <dbReference type="ARBA" id="ARBA00022723"/>
    </source>
</evidence>
<dbReference type="GO" id="GO:0043023">
    <property type="term" value="F:ribosomal large subunit binding"/>
    <property type="evidence" value="ECO:0007669"/>
    <property type="project" value="UniProtKB-UniRule"/>
</dbReference>
<evidence type="ECO:0000259" key="7">
    <source>
        <dbReference type="PROSITE" id="PS51710"/>
    </source>
</evidence>
<dbReference type="PROSITE" id="PS51710">
    <property type="entry name" value="G_OBG"/>
    <property type="match status" value="1"/>
</dbReference>
<keyword evidence="4 6" id="KW-0067">ATP-binding</keyword>
<feature type="binding site" evidence="6">
    <location>
        <begin position="12"/>
        <end position="17"/>
    </location>
    <ligand>
        <name>ATP</name>
        <dbReference type="ChEBI" id="CHEBI:30616"/>
    </ligand>
</feature>
<dbReference type="GO" id="GO:0005525">
    <property type="term" value="F:GTP binding"/>
    <property type="evidence" value="ECO:0007669"/>
    <property type="project" value="InterPro"/>
</dbReference>
<evidence type="ECO:0000313" key="9">
    <source>
        <dbReference type="EMBL" id="QCI24282.1"/>
    </source>
</evidence>
<sequence length="362" mass="41233">MSFKCGIIGLPNVGKSTLFNTLTKGNSVVANFPFCTIKPNIGIVSVPDTRIDELSKIINPKKIIRACIEFVDIAGLVKGASKGEGLGNQFLNTIRESDTIAHVVRCFKDRNITHIYNQINPEKDVSIINNELILSDFETCNKAIFQLKKNIKINNQDKEKILITLKKCMDCLNNFKMIKNIFLDDNEKKLISHFRFLTLKPTMYIANIDDSQESLIFLNSLKEIAKKENSKVIPISALLELDLSKMDNLDQKEFMKEFNIKQLGLNNIIIQGYQLLNLITFFTAGKKEIHAWSIPNGSTSLQAADKIHSDFKKGFIRSQIIKFSDFLKYKNEVKIRELGKFKTEGKDYLVQDGDIIHFLFNV</sequence>
<dbReference type="InterPro" id="IPR041706">
    <property type="entry name" value="YchF_N"/>
</dbReference>
<dbReference type="InterPro" id="IPR013029">
    <property type="entry name" value="YchF_C"/>
</dbReference>
<dbReference type="FunFam" id="3.10.20.30:FF:000001">
    <property type="entry name" value="Ribosome-binding ATPase YchF"/>
    <property type="match status" value="1"/>
</dbReference>
<comment type="cofactor">
    <cofactor evidence="1">
        <name>Mg(2+)</name>
        <dbReference type="ChEBI" id="CHEBI:18420"/>
    </cofactor>
</comment>
<reference evidence="9 10" key="1">
    <citation type="submission" date="2018-12" db="EMBL/GenBank/DDBJ databases">
        <authorList>
            <person name="Chong R.A."/>
        </authorList>
    </citation>
    <scope>NUCLEOTIDE SEQUENCE [LARGE SCALE GENOMIC DNA]</scope>
    <source>
        <strain evidence="9 10">Mst</strain>
    </source>
</reference>
<feature type="domain" description="TGS" evidence="8">
    <location>
        <begin position="277"/>
        <end position="360"/>
    </location>
</feature>
<dbReference type="CDD" id="cd01900">
    <property type="entry name" value="YchF"/>
    <property type="match status" value="1"/>
</dbReference>
<keyword evidence="3 6" id="KW-0547">Nucleotide-binding</keyword>
<dbReference type="PROSITE" id="PS51880">
    <property type="entry name" value="TGS"/>
    <property type="match status" value="1"/>
</dbReference>
<dbReference type="PIRSF" id="PIRSF006641">
    <property type="entry name" value="CHP00092"/>
    <property type="match status" value="1"/>
</dbReference>
<dbReference type="RefSeq" id="WP_158343374.1">
    <property type="nucleotide sequence ID" value="NZ_CP034861.1"/>
</dbReference>
<dbReference type="OrthoDB" id="9810373at2"/>
<evidence type="ECO:0000256" key="6">
    <source>
        <dbReference type="HAMAP-Rule" id="MF_00944"/>
    </source>
</evidence>
<dbReference type="InterPro" id="IPR012675">
    <property type="entry name" value="Beta-grasp_dom_sf"/>
</dbReference>
<comment type="similarity">
    <text evidence="6">Belongs to the TRAFAC class OBG-HflX-like GTPase superfamily. OBG GTPase family. YchF/OLA1 subfamily.</text>
</comment>
<dbReference type="PANTHER" id="PTHR23305:SF18">
    <property type="entry name" value="OBG-TYPE G DOMAIN-CONTAINING PROTEIN"/>
    <property type="match status" value="1"/>
</dbReference>
<evidence type="ECO:0000313" key="10">
    <source>
        <dbReference type="Proteomes" id="UP000298673"/>
    </source>
</evidence>
<dbReference type="Pfam" id="PF01926">
    <property type="entry name" value="MMR_HSR1"/>
    <property type="match status" value="1"/>
</dbReference>